<dbReference type="PROSITE" id="PS51176">
    <property type="entry name" value="PDH_ADH"/>
    <property type="match status" value="1"/>
</dbReference>
<dbReference type="GO" id="GO:0070403">
    <property type="term" value="F:NAD+ binding"/>
    <property type="evidence" value="ECO:0007669"/>
    <property type="project" value="InterPro"/>
</dbReference>
<keyword evidence="8" id="KW-0057">Aromatic amino acid biosynthesis</keyword>
<dbReference type="PANTHER" id="PTHR21363">
    <property type="entry name" value="PREPHENATE DEHYDROGENASE"/>
    <property type="match status" value="1"/>
</dbReference>
<dbReference type="PROSITE" id="PS51671">
    <property type="entry name" value="ACT"/>
    <property type="match status" value="1"/>
</dbReference>
<dbReference type="InterPro" id="IPR046826">
    <property type="entry name" value="PDH_N"/>
</dbReference>
<dbReference type="InterPro" id="IPR050812">
    <property type="entry name" value="Preph/Arog_dehydrog"/>
</dbReference>
<evidence type="ECO:0000259" key="11">
    <source>
        <dbReference type="PROSITE" id="PS51671"/>
    </source>
</evidence>
<dbReference type="EMBL" id="WJIF01000008">
    <property type="protein sequence ID" value="MRG60815.1"/>
    <property type="molecule type" value="Genomic_DNA"/>
</dbReference>
<keyword evidence="6 12" id="KW-0560">Oxidoreductase</keyword>
<dbReference type="GO" id="GO:0008977">
    <property type="term" value="F:prephenate dehydrogenase (NAD+) activity"/>
    <property type="evidence" value="ECO:0007669"/>
    <property type="project" value="UniProtKB-EC"/>
</dbReference>
<dbReference type="Pfam" id="PF20463">
    <property type="entry name" value="PDH_C"/>
    <property type="match status" value="1"/>
</dbReference>
<keyword evidence="5" id="KW-0827">Tyrosine biosynthesis</keyword>
<dbReference type="AlphaFoldDB" id="A0A6I2F5S4"/>
<evidence type="ECO:0000259" key="10">
    <source>
        <dbReference type="PROSITE" id="PS51176"/>
    </source>
</evidence>
<reference evidence="12 13" key="1">
    <citation type="submission" date="2019-10" db="EMBL/GenBank/DDBJ databases">
        <authorList>
            <person name="Nie G."/>
            <person name="Ming H."/>
            <person name="Yi B."/>
        </authorList>
    </citation>
    <scope>NUCLEOTIDE SEQUENCE [LARGE SCALE GENOMIC DNA]</scope>
    <source>
        <strain evidence="12 13">CFH 90414</strain>
    </source>
</reference>
<dbReference type="GO" id="GO:0004665">
    <property type="term" value="F:prephenate dehydrogenase (NADP+) activity"/>
    <property type="evidence" value="ECO:0007669"/>
    <property type="project" value="InterPro"/>
</dbReference>
<accession>A0A6I2F5S4</accession>
<feature type="domain" description="Prephenate/arogenate dehydrogenase" evidence="10">
    <location>
        <begin position="27"/>
        <end position="308"/>
    </location>
</feature>
<dbReference type="Gene3D" id="3.40.50.720">
    <property type="entry name" value="NAD(P)-binding Rossmann-like Domain"/>
    <property type="match status" value="1"/>
</dbReference>
<dbReference type="UniPathway" id="UPA00122">
    <property type="reaction ID" value="UER00961"/>
</dbReference>
<sequence length="379" mass="39584">MPPSTTQPSTRPAPNGRTDVVESRLAGPVRVVGAGLLGTSVALGLRSRGIDVILADASPTHVAIAIDLGAGRSELPGDAPELIVVAVPPDVTARVIADELAAFPDAIVTDVASVKAGILADLVAAGADVGRYIGSHPLAGRERGGPLAARADLFVGRPWVVAAHDDISYRRASAIDDLILDLGATLVEMTPDAHDRGVALISHVPQVIASLMARRFIDAPNAALGLAGQGVRDVTRIAASDPDLWVQILGANAASVRDILVAYRDDLDRFIDALADPAAPGARRRVAEELSGGNTGVERLPGKHGTDKRFTTVTVMVDDRPGQLARLLAEIGEIGVNLEDLRLEHSPGRQVGLAEIQVLPEAADRLTNELAERGWRIAG</sequence>
<keyword evidence="13" id="KW-1185">Reference proteome</keyword>
<dbReference type="GO" id="GO:0006571">
    <property type="term" value="P:tyrosine biosynthetic process"/>
    <property type="evidence" value="ECO:0007669"/>
    <property type="project" value="UniProtKB-UniPathway"/>
</dbReference>
<dbReference type="InterPro" id="IPR008927">
    <property type="entry name" value="6-PGluconate_DH-like_C_sf"/>
</dbReference>
<evidence type="ECO:0000256" key="6">
    <source>
        <dbReference type="ARBA" id="ARBA00023002"/>
    </source>
</evidence>
<dbReference type="RefSeq" id="WP_153685382.1">
    <property type="nucleotide sequence ID" value="NZ_WJIF01000008.1"/>
</dbReference>
<dbReference type="InterPro" id="IPR046825">
    <property type="entry name" value="PDH_C"/>
</dbReference>
<comment type="caution">
    <text evidence="12">The sequence shown here is derived from an EMBL/GenBank/DDBJ whole genome shotgun (WGS) entry which is preliminary data.</text>
</comment>
<dbReference type="Proteomes" id="UP000431080">
    <property type="component" value="Unassembled WGS sequence"/>
</dbReference>
<gene>
    <name evidence="12" type="ORF">GE115_13200</name>
</gene>
<dbReference type="Gene3D" id="3.30.70.260">
    <property type="match status" value="1"/>
</dbReference>
<evidence type="ECO:0000256" key="5">
    <source>
        <dbReference type="ARBA" id="ARBA00022498"/>
    </source>
</evidence>
<dbReference type="Gene3D" id="1.10.3660.10">
    <property type="entry name" value="6-phosphogluconate dehydrogenase C-terminal like domain"/>
    <property type="match status" value="1"/>
</dbReference>
<protein>
    <recommendedName>
        <fullName evidence="4">Prephenate dehydrogenase</fullName>
        <ecNumber evidence="3">1.3.1.12</ecNumber>
    </recommendedName>
</protein>
<dbReference type="SUPFAM" id="SSF55021">
    <property type="entry name" value="ACT-like"/>
    <property type="match status" value="1"/>
</dbReference>
<dbReference type="InterPro" id="IPR003099">
    <property type="entry name" value="Prephen_DH"/>
</dbReference>
<evidence type="ECO:0000256" key="3">
    <source>
        <dbReference type="ARBA" id="ARBA00012068"/>
    </source>
</evidence>
<feature type="domain" description="ACT" evidence="11">
    <location>
        <begin position="312"/>
        <end position="379"/>
    </location>
</feature>
<evidence type="ECO:0000313" key="12">
    <source>
        <dbReference type="EMBL" id="MRG60815.1"/>
    </source>
</evidence>
<evidence type="ECO:0000256" key="7">
    <source>
        <dbReference type="ARBA" id="ARBA00023027"/>
    </source>
</evidence>
<evidence type="ECO:0000313" key="13">
    <source>
        <dbReference type="Proteomes" id="UP000431080"/>
    </source>
</evidence>
<dbReference type="InterPro" id="IPR045865">
    <property type="entry name" value="ACT-like_dom_sf"/>
</dbReference>
<dbReference type="PANTHER" id="PTHR21363:SF0">
    <property type="entry name" value="PREPHENATE DEHYDROGENASE [NADP(+)]"/>
    <property type="match status" value="1"/>
</dbReference>
<dbReference type="SUPFAM" id="SSF48179">
    <property type="entry name" value="6-phosphogluconate dehydrogenase C-terminal domain-like"/>
    <property type="match status" value="1"/>
</dbReference>
<comment type="catalytic activity">
    <reaction evidence="9">
        <text>prephenate + NAD(+) = 3-(4-hydroxyphenyl)pyruvate + CO2 + NADH</text>
        <dbReference type="Rhea" id="RHEA:13869"/>
        <dbReference type="ChEBI" id="CHEBI:16526"/>
        <dbReference type="ChEBI" id="CHEBI:29934"/>
        <dbReference type="ChEBI" id="CHEBI:36242"/>
        <dbReference type="ChEBI" id="CHEBI:57540"/>
        <dbReference type="ChEBI" id="CHEBI:57945"/>
        <dbReference type="EC" id="1.3.1.12"/>
    </reaction>
</comment>
<keyword evidence="8" id="KW-0028">Amino-acid biosynthesis</keyword>
<dbReference type="EC" id="1.3.1.12" evidence="3"/>
<dbReference type="InterPro" id="IPR002912">
    <property type="entry name" value="ACT_dom"/>
</dbReference>
<comment type="similarity">
    <text evidence="2">Belongs to the prephenate/arogenate dehydrogenase family.</text>
</comment>
<proteinExistence type="inferred from homology"/>
<dbReference type="InterPro" id="IPR036291">
    <property type="entry name" value="NAD(P)-bd_dom_sf"/>
</dbReference>
<name>A0A6I2F5S4_9MICO</name>
<dbReference type="SUPFAM" id="SSF51735">
    <property type="entry name" value="NAD(P)-binding Rossmann-fold domains"/>
    <property type="match status" value="1"/>
</dbReference>
<evidence type="ECO:0000256" key="4">
    <source>
        <dbReference type="ARBA" id="ARBA00016891"/>
    </source>
</evidence>
<dbReference type="NCBIfam" id="NF005112">
    <property type="entry name" value="PRK06545.2-4"/>
    <property type="match status" value="1"/>
</dbReference>
<dbReference type="Pfam" id="PF02153">
    <property type="entry name" value="PDH_N"/>
    <property type="match status" value="1"/>
</dbReference>
<dbReference type="NCBIfam" id="NF005111">
    <property type="entry name" value="PRK06545.2-3"/>
    <property type="match status" value="1"/>
</dbReference>
<evidence type="ECO:0000256" key="8">
    <source>
        <dbReference type="ARBA" id="ARBA00023141"/>
    </source>
</evidence>
<evidence type="ECO:0000256" key="9">
    <source>
        <dbReference type="ARBA" id="ARBA00049260"/>
    </source>
</evidence>
<keyword evidence="7" id="KW-0520">NAD</keyword>
<comment type="pathway">
    <text evidence="1">Amino-acid biosynthesis; L-tyrosine biosynthesis; (4-hydroxyphenyl)pyruvate from prephenate (NAD(+) route): step 1/1.</text>
</comment>
<evidence type="ECO:0000256" key="1">
    <source>
        <dbReference type="ARBA" id="ARBA00005067"/>
    </source>
</evidence>
<organism evidence="12 13">
    <name type="scientific">Agromyces agglutinans</name>
    <dbReference type="NCBI Taxonomy" id="2662258"/>
    <lineage>
        <taxon>Bacteria</taxon>
        <taxon>Bacillati</taxon>
        <taxon>Actinomycetota</taxon>
        <taxon>Actinomycetes</taxon>
        <taxon>Micrococcales</taxon>
        <taxon>Microbacteriaceae</taxon>
        <taxon>Agromyces</taxon>
    </lineage>
</organism>
<evidence type="ECO:0000256" key="2">
    <source>
        <dbReference type="ARBA" id="ARBA00007964"/>
    </source>
</evidence>